<sequence>MLDINPETVCTIINKARQFHAKEQVVIPEDPISPSDDDWAMQILADHTDDLTFQEARANIADLEPDQQAQIVALMWMGRGDYEADEWQEAVEAAQDAWNENTTEYLFAHPYLADHLLEGLIMLGYDCEE</sequence>
<protein>
    <recommendedName>
        <fullName evidence="3">DUF3775 domain-containing protein</fullName>
    </recommendedName>
</protein>
<dbReference type="STRING" id="44576.SAMN05421881_10527"/>
<organism evidence="1 2">
    <name type="scientific">Nitrosomonas halophila</name>
    <dbReference type="NCBI Taxonomy" id="44576"/>
    <lineage>
        <taxon>Bacteria</taxon>
        <taxon>Pseudomonadati</taxon>
        <taxon>Pseudomonadota</taxon>
        <taxon>Betaproteobacteria</taxon>
        <taxon>Nitrosomonadales</taxon>
        <taxon>Nitrosomonadaceae</taxon>
        <taxon>Nitrosomonas</taxon>
    </lineage>
</organism>
<proteinExistence type="predicted"/>
<accession>A0A1H3LR80</accession>
<keyword evidence="2" id="KW-1185">Reference proteome</keyword>
<dbReference type="OrthoDB" id="5641374at2"/>
<dbReference type="Proteomes" id="UP000198640">
    <property type="component" value="Unassembled WGS sequence"/>
</dbReference>
<dbReference type="RefSeq" id="WP_090415094.1">
    <property type="nucleotide sequence ID" value="NZ_FNOY01000052.1"/>
</dbReference>
<dbReference type="Pfam" id="PF12616">
    <property type="entry name" value="DUF3775"/>
    <property type="match status" value="1"/>
</dbReference>
<dbReference type="AlphaFoldDB" id="A0A1H3LR80"/>
<gene>
    <name evidence="1" type="ORF">SAMN05421881_10527</name>
</gene>
<dbReference type="EMBL" id="FNOY01000052">
    <property type="protein sequence ID" value="SDY67067.1"/>
    <property type="molecule type" value="Genomic_DNA"/>
</dbReference>
<evidence type="ECO:0000313" key="1">
    <source>
        <dbReference type="EMBL" id="SDY67067.1"/>
    </source>
</evidence>
<evidence type="ECO:0000313" key="2">
    <source>
        <dbReference type="Proteomes" id="UP000198640"/>
    </source>
</evidence>
<reference evidence="1 2" key="1">
    <citation type="submission" date="2016-10" db="EMBL/GenBank/DDBJ databases">
        <authorList>
            <person name="de Groot N.N."/>
        </authorList>
    </citation>
    <scope>NUCLEOTIDE SEQUENCE [LARGE SCALE GENOMIC DNA]</scope>
    <source>
        <strain evidence="1 2">Nm1</strain>
    </source>
</reference>
<evidence type="ECO:0008006" key="3">
    <source>
        <dbReference type="Google" id="ProtNLM"/>
    </source>
</evidence>
<dbReference type="InterPro" id="IPR022254">
    <property type="entry name" value="DUF3775"/>
</dbReference>
<name>A0A1H3LR80_9PROT</name>